<evidence type="ECO:0000313" key="3">
    <source>
        <dbReference type="EMBL" id="MFC7303817.1"/>
    </source>
</evidence>
<keyword evidence="3" id="KW-0378">Hydrolase</keyword>
<dbReference type="InterPro" id="IPR005151">
    <property type="entry name" value="Tail-specific_protease"/>
</dbReference>
<proteinExistence type="predicted"/>
<sequence length="461" mass="50343">MTKGLLLALVAAAGLAAPTGLTAPRPSPPEVWRMDGYGTVLVRDADRLQEYQVTQVGCLKGMVAHRTGGQGGAVRYRGDDGEAFTLRVSADPARASLQVDGSTGHRSLRRAGRLPAACTRSEPTGPVAAFDVFWQTFQDNYPFFRAKGVDWAAQRERHRPRIDASTTEDELFSVFKEMLSPLHDAHVAVLGGRPSRTFTQVRPGTQAPSEALDRRVKTYVEGRDLGGRELRDFARGRIAYADLPHGRGYLRISGFSGYTKSGTFAADSAELDRALDEILTPARTARLRGLIVDLRINGGGSDALGLRLAARLTDRPHLAYAKRARNDPADPTRFTVPQRLYVHPAAAPRYTGPVALLTGGSTVSAGETFTQALMDRPGRTVRIGRSTQGVFSDTLSRRLPNGWRILLPNEEFSTRTGETFDGRGIPPHLPEPVFTDEEFSRHRDSAFDRAVRVLSGTPRSS</sequence>
<dbReference type="InterPro" id="IPR028204">
    <property type="entry name" value="Tricorn_C1"/>
</dbReference>
<evidence type="ECO:0000313" key="4">
    <source>
        <dbReference type="Proteomes" id="UP001596523"/>
    </source>
</evidence>
<dbReference type="EMBL" id="JBHTCF010000002">
    <property type="protein sequence ID" value="MFC7303817.1"/>
    <property type="molecule type" value="Genomic_DNA"/>
</dbReference>
<dbReference type="GO" id="GO:0016787">
    <property type="term" value="F:hydrolase activity"/>
    <property type="evidence" value="ECO:0007669"/>
    <property type="project" value="UniProtKB-KW"/>
</dbReference>
<evidence type="ECO:0000256" key="1">
    <source>
        <dbReference type="SAM" id="SignalP"/>
    </source>
</evidence>
<dbReference type="InterPro" id="IPR029045">
    <property type="entry name" value="ClpP/crotonase-like_dom_sf"/>
</dbReference>
<dbReference type="CDD" id="cd07563">
    <property type="entry name" value="Peptidase_S41_IRBP"/>
    <property type="match status" value="1"/>
</dbReference>
<organism evidence="3 4">
    <name type="scientific">Streptomyces monticola</name>
    <dbReference type="NCBI Taxonomy" id="2666263"/>
    <lineage>
        <taxon>Bacteria</taxon>
        <taxon>Bacillati</taxon>
        <taxon>Actinomycetota</taxon>
        <taxon>Actinomycetes</taxon>
        <taxon>Kitasatosporales</taxon>
        <taxon>Streptomycetaceae</taxon>
        <taxon>Streptomyces</taxon>
    </lineage>
</organism>
<evidence type="ECO:0000259" key="2">
    <source>
        <dbReference type="SMART" id="SM00245"/>
    </source>
</evidence>
<dbReference type="PANTHER" id="PTHR11261">
    <property type="entry name" value="INTERPHOTORECEPTOR RETINOID-BINDING PROTEIN"/>
    <property type="match status" value="1"/>
</dbReference>
<protein>
    <submittedName>
        <fullName evidence="3">S41 family peptidase</fullName>
        <ecNumber evidence="3">3.4.-.-</ecNumber>
    </submittedName>
</protein>
<dbReference type="Pfam" id="PF03572">
    <property type="entry name" value="Peptidase_S41"/>
    <property type="match status" value="1"/>
</dbReference>
<feature type="signal peptide" evidence="1">
    <location>
        <begin position="1"/>
        <end position="23"/>
    </location>
</feature>
<dbReference type="Gene3D" id="3.90.226.10">
    <property type="entry name" value="2-enoyl-CoA Hydratase, Chain A, domain 1"/>
    <property type="match status" value="1"/>
</dbReference>
<dbReference type="Gene3D" id="3.30.750.44">
    <property type="match status" value="1"/>
</dbReference>
<name>A0ABW2JF20_9ACTN</name>
<dbReference type="SUPFAM" id="SSF52096">
    <property type="entry name" value="ClpP/crotonase"/>
    <property type="match status" value="1"/>
</dbReference>
<dbReference type="EC" id="3.4.-.-" evidence="3"/>
<gene>
    <name evidence="3" type="ORF">ACFQVC_06260</name>
</gene>
<dbReference type="SMART" id="SM00245">
    <property type="entry name" value="TSPc"/>
    <property type="match status" value="1"/>
</dbReference>
<dbReference type="Proteomes" id="UP001596523">
    <property type="component" value="Unassembled WGS sequence"/>
</dbReference>
<feature type="chain" id="PRO_5045457570" evidence="1">
    <location>
        <begin position="24"/>
        <end position="461"/>
    </location>
</feature>
<keyword evidence="4" id="KW-1185">Reference proteome</keyword>
<dbReference type="PANTHER" id="PTHR11261:SF3">
    <property type="entry name" value="RETINOL-BINDING PROTEIN 3"/>
    <property type="match status" value="1"/>
</dbReference>
<comment type="caution">
    <text evidence="3">The sequence shown here is derived from an EMBL/GenBank/DDBJ whole genome shotgun (WGS) entry which is preliminary data.</text>
</comment>
<keyword evidence="1" id="KW-0732">Signal</keyword>
<accession>A0ABW2JF20</accession>
<dbReference type="Pfam" id="PF14684">
    <property type="entry name" value="Tricorn_C1"/>
    <property type="match status" value="1"/>
</dbReference>
<feature type="domain" description="Tail specific protease" evidence="2">
    <location>
        <begin position="226"/>
        <end position="432"/>
    </location>
</feature>
<reference evidence="4" key="1">
    <citation type="journal article" date="2019" name="Int. J. Syst. Evol. Microbiol.">
        <title>The Global Catalogue of Microorganisms (GCM) 10K type strain sequencing project: providing services to taxonomists for standard genome sequencing and annotation.</title>
        <authorList>
            <consortium name="The Broad Institute Genomics Platform"/>
            <consortium name="The Broad Institute Genome Sequencing Center for Infectious Disease"/>
            <person name="Wu L."/>
            <person name="Ma J."/>
        </authorList>
    </citation>
    <scope>NUCLEOTIDE SEQUENCE [LARGE SCALE GENOMIC DNA]</scope>
    <source>
        <strain evidence="4">SYNS20</strain>
    </source>
</reference>
<dbReference type="RefSeq" id="WP_381827393.1">
    <property type="nucleotide sequence ID" value="NZ_JBHTCF010000002.1"/>
</dbReference>